<dbReference type="GO" id="GO:0006814">
    <property type="term" value="P:sodium ion transport"/>
    <property type="evidence" value="ECO:0007669"/>
    <property type="project" value="InterPro"/>
</dbReference>
<dbReference type="PANTHER" id="PTHR43778">
    <property type="entry name" value="PYRUVATE CARBOXYLASE"/>
    <property type="match status" value="1"/>
</dbReference>
<evidence type="ECO:0000259" key="3">
    <source>
        <dbReference type="PROSITE" id="PS50991"/>
    </source>
</evidence>
<comment type="caution">
    <text evidence="4">The sequence shown here is derived from an EMBL/GenBank/DDBJ whole genome shotgun (WGS) entry which is preliminary data.</text>
</comment>
<dbReference type="GO" id="GO:0005737">
    <property type="term" value="C:cytoplasm"/>
    <property type="evidence" value="ECO:0007669"/>
    <property type="project" value="TreeGrafter"/>
</dbReference>
<feature type="domain" description="Lipoyl-binding" evidence="2">
    <location>
        <begin position="525"/>
        <end position="601"/>
    </location>
</feature>
<evidence type="ECO:0000313" key="4">
    <source>
        <dbReference type="EMBL" id="KDB49327.1"/>
    </source>
</evidence>
<dbReference type="AlphaFoldDB" id="A0A836MFQ5"/>
<dbReference type="PROSITE" id="PS00188">
    <property type="entry name" value="BIOTIN"/>
    <property type="match status" value="1"/>
</dbReference>
<dbReference type="InterPro" id="IPR005776">
    <property type="entry name" value="OadA"/>
</dbReference>
<evidence type="ECO:0000259" key="2">
    <source>
        <dbReference type="PROSITE" id="PS50968"/>
    </source>
</evidence>
<dbReference type="InterPro" id="IPR000089">
    <property type="entry name" value="Biotin_lipoyl"/>
</dbReference>
<evidence type="ECO:0000256" key="1">
    <source>
        <dbReference type="ARBA" id="ARBA00023267"/>
    </source>
</evidence>
<dbReference type="CDD" id="cd06850">
    <property type="entry name" value="biotinyl_domain"/>
    <property type="match status" value="1"/>
</dbReference>
<sequence length="601" mass="64979">MTIQPKKIAITDVVLRDAHQSLFATRLRLEDMLPIAKELDEIGYWSLEAWGGATFDACIRFLGEDPWVRLRELKKAMPKTPLQMLLRGQNLLGYRHYADDVVDRFVERAVANGMSVFRVFDAMNDPRNMKQALQAVRKNGGHAQGTLSYTTSPVHTLETWLDVTEQLLEIGVNSLVIKDMSGILTPMAAYELVSEIKKRYDIQLHLHCHATTGMSEMALLKAIEAGVDGVDTAISSMSGTYGHPATEAIVATLQGTPYDTGLAIPQIERIAAHFREVRKKYAKFEGQLKGVDSRILVAQVPGGMLTNLESQLKQQNAADKLDLVLKEIPEVRKDLGYIPLVTPTSQIVGTQAVINVLMGGRYKNIAKETAGILKGEYGRTPTPVNAELQARVLEGNEPITDRPADHLAPEMDKLLAEVKQQAVEKGITLTKDEIDDALIVALFPQIGWKFLENRGNPAAFEPAPTLETAKAVESKVEKPASSVGAAVYTVELEGKAFVVKVSEGGDISNIAPVTAPTPVANLAPQATASGSGEPVNAPMAGNIIKVVVAEGQQVAEGDVLLILEAMKMETQICAAKAGTVQGIKVKSGDVVGVGDTLMQIV</sequence>
<dbReference type="InterPro" id="IPR013785">
    <property type="entry name" value="Aldolase_TIM"/>
</dbReference>
<dbReference type="InterPro" id="IPR003379">
    <property type="entry name" value="Carboxylase_cons_dom"/>
</dbReference>
<dbReference type="GO" id="GO:0008948">
    <property type="term" value="F:oxaloacetate decarboxylase activity"/>
    <property type="evidence" value="ECO:0007669"/>
    <property type="project" value="InterPro"/>
</dbReference>
<dbReference type="PROSITE" id="PS50968">
    <property type="entry name" value="BIOTINYL_LIPOYL"/>
    <property type="match status" value="1"/>
</dbReference>
<protein>
    <submittedName>
        <fullName evidence="4">Oxaloacetate decarboxylase</fullName>
    </submittedName>
</protein>
<dbReference type="Pfam" id="PF00682">
    <property type="entry name" value="HMGL-like"/>
    <property type="match status" value="1"/>
</dbReference>
<gene>
    <name evidence="4" type="ORF">HPS10_00150</name>
</gene>
<dbReference type="Gene3D" id="3.20.20.70">
    <property type="entry name" value="Aldolase class I"/>
    <property type="match status" value="1"/>
</dbReference>
<dbReference type="SUPFAM" id="SSF51230">
    <property type="entry name" value="Single hybrid motif"/>
    <property type="match status" value="1"/>
</dbReference>
<proteinExistence type="predicted"/>
<dbReference type="Pfam" id="PF00364">
    <property type="entry name" value="Biotin_lipoyl"/>
    <property type="match status" value="1"/>
</dbReference>
<dbReference type="Proteomes" id="UP000027036">
    <property type="component" value="Unassembled WGS sequence"/>
</dbReference>
<dbReference type="RefSeq" id="WP_035521960.1">
    <property type="nucleotide sequence ID" value="NZ_JDSO01000002.1"/>
</dbReference>
<dbReference type="EMBL" id="JDSO01000002">
    <property type="protein sequence ID" value="KDB49327.1"/>
    <property type="molecule type" value="Genomic_DNA"/>
</dbReference>
<dbReference type="CDD" id="cd07937">
    <property type="entry name" value="DRE_TIM_PC_TC_5S"/>
    <property type="match status" value="1"/>
</dbReference>
<keyword evidence="1" id="KW-0092">Biotin</keyword>
<dbReference type="InterPro" id="IPR055268">
    <property type="entry name" value="PCB-like"/>
</dbReference>
<name>A0A836MFQ5_GLAPU</name>
<feature type="domain" description="Pyruvate carboxyltransferase" evidence="3">
    <location>
        <begin position="8"/>
        <end position="268"/>
    </location>
</feature>
<reference evidence="4 5" key="1">
    <citation type="submission" date="2014-02" db="EMBL/GenBank/DDBJ databases">
        <title>Comparative genomics of Haemophilus parasuis isolated from pig lungs.</title>
        <authorList>
            <person name="Kittichotirat W."/>
            <person name="Bumgarner R.E."/>
            <person name="Lawrence P."/>
        </authorList>
    </citation>
    <scope>NUCLEOTIDE SEQUENCE [LARGE SCALE GENOMIC DNA]</scope>
    <source>
        <strain evidence="4 5">HPS10</strain>
    </source>
</reference>
<organism evidence="4 5">
    <name type="scientific">Glaesserella parasuis HPS10</name>
    <dbReference type="NCBI Taxonomy" id="1450514"/>
    <lineage>
        <taxon>Bacteria</taxon>
        <taxon>Pseudomonadati</taxon>
        <taxon>Pseudomonadota</taxon>
        <taxon>Gammaproteobacteria</taxon>
        <taxon>Pasteurellales</taxon>
        <taxon>Pasteurellaceae</taxon>
        <taxon>Glaesserella</taxon>
    </lineage>
</organism>
<dbReference type="Pfam" id="PF02436">
    <property type="entry name" value="PYC_OADA"/>
    <property type="match status" value="1"/>
</dbReference>
<dbReference type="InterPro" id="IPR000891">
    <property type="entry name" value="PYR_CT"/>
</dbReference>
<evidence type="ECO:0000313" key="5">
    <source>
        <dbReference type="Proteomes" id="UP000027036"/>
    </source>
</evidence>
<dbReference type="PROSITE" id="PS50991">
    <property type="entry name" value="PYR_CT"/>
    <property type="match status" value="1"/>
</dbReference>
<dbReference type="FunFam" id="2.40.50.100:FF:000003">
    <property type="entry name" value="Acetyl-CoA carboxylase biotin carboxyl carrier protein"/>
    <property type="match status" value="1"/>
</dbReference>
<dbReference type="GO" id="GO:0004736">
    <property type="term" value="F:pyruvate carboxylase activity"/>
    <property type="evidence" value="ECO:0007669"/>
    <property type="project" value="UniProtKB-ARBA"/>
</dbReference>
<dbReference type="NCBIfam" id="NF006761">
    <property type="entry name" value="PRK09282.1"/>
    <property type="match status" value="1"/>
</dbReference>
<dbReference type="SUPFAM" id="SSF51569">
    <property type="entry name" value="Aldolase"/>
    <property type="match status" value="1"/>
</dbReference>
<dbReference type="GO" id="GO:0006094">
    <property type="term" value="P:gluconeogenesis"/>
    <property type="evidence" value="ECO:0007669"/>
    <property type="project" value="TreeGrafter"/>
</dbReference>
<dbReference type="SUPFAM" id="SSF89000">
    <property type="entry name" value="post-HMGL domain-like"/>
    <property type="match status" value="1"/>
</dbReference>
<dbReference type="InterPro" id="IPR011053">
    <property type="entry name" value="Single_hybrid_motif"/>
</dbReference>
<dbReference type="NCBIfam" id="TIGR01108">
    <property type="entry name" value="oadA"/>
    <property type="match status" value="1"/>
</dbReference>
<dbReference type="Gene3D" id="2.40.50.100">
    <property type="match status" value="1"/>
</dbReference>
<dbReference type="InterPro" id="IPR001882">
    <property type="entry name" value="Biotin_BS"/>
</dbReference>
<accession>A0A836MFQ5</accession>
<dbReference type="PANTHER" id="PTHR43778:SF2">
    <property type="entry name" value="PYRUVATE CARBOXYLASE, MITOCHONDRIAL"/>
    <property type="match status" value="1"/>
</dbReference>
<dbReference type="NCBIfam" id="NF010643">
    <property type="entry name" value="PRK14040.1"/>
    <property type="match status" value="1"/>
</dbReference>